<sequence>MAALYAVATQAGFLLAAVSEGGQAFVWQCGAAASSPVGATPYQQLQAQLLAHVKVKGASRAAALSGAPLAHHEGIMAVKLQPSSSAPL</sequence>
<reference evidence="2 3" key="1">
    <citation type="submission" date="2020-02" db="EMBL/GenBank/DDBJ databases">
        <title>Draft genome sequence of Haematococcus lacustris strain NIES-144.</title>
        <authorList>
            <person name="Morimoto D."/>
            <person name="Nakagawa S."/>
            <person name="Yoshida T."/>
            <person name="Sawayama S."/>
        </authorList>
    </citation>
    <scope>NUCLEOTIDE SEQUENCE [LARGE SCALE GENOMIC DNA]</scope>
    <source>
        <strain evidence="2 3">NIES-144</strain>
    </source>
</reference>
<keyword evidence="1" id="KW-0732">Signal</keyword>
<organism evidence="2 3">
    <name type="scientific">Haematococcus lacustris</name>
    <name type="common">Green alga</name>
    <name type="synonym">Haematococcus pluvialis</name>
    <dbReference type="NCBI Taxonomy" id="44745"/>
    <lineage>
        <taxon>Eukaryota</taxon>
        <taxon>Viridiplantae</taxon>
        <taxon>Chlorophyta</taxon>
        <taxon>core chlorophytes</taxon>
        <taxon>Chlorophyceae</taxon>
        <taxon>CS clade</taxon>
        <taxon>Chlamydomonadales</taxon>
        <taxon>Haematococcaceae</taxon>
        <taxon>Haematococcus</taxon>
    </lineage>
</organism>
<comment type="caution">
    <text evidence="2">The sequence shown here is derived from an EMBL/GenBank/DDBJ whole genome shotgun (WGS) entry which is preliminary data.</text>
</comment>
<proteinExistence type="predicted"/>
<feature type="chain" id="PRO_5025591627" evidence="1">
    <location>
        <begin position="25"/>
        <end position="88"/>
    </location>
</feature>
<protein>
    <submittedName>
        <fullName evidence="2">Uncharacterized protein</fullName>
    </submittedName>
</protein>
<dbReference type="EMBL" id="BLLF01001828">
    <property type="protein sequence ID" value="GFH21434.1"/>
    <property type="molecule type" value="Genomic_DNA"/>
</dbReference>
<dbReference type="Proteomes" id="UP000485058">
    <property type="component" value="Unassembled WGS sequence"/>
</dbReference>
<name>A0A699ZRP5_HAELA</name>
<evidence type="ECO:0000313" key="2">
    <source>
        <dbReference type="EMBL" id="GFH21434.1"/>
    </source>
</evidence>
<feature type="signal peptide" evidence="1">
    <location>
        <begin position="1"/>
        <end position="24"/>
    </location>
</feature>
<gene>
    <name evidence="2" type="ORF">HaLaN_18741</name>
</gene>
<accession>A0A699ZRP5</accession>
<keyword evidence="3" id="KW-1185">Reference proteome</keyword>
<dbReference type="AlphaFoldDB" id="A0A699ZRP5"/>
<evidence type="ECO:0000256" key="1">
    <source>
        <dbReference type="SAM" id="SignalP"/>
    </source>
</evidence>
<evidence type="ECO:0000313" key="3">
    <source>
        <dbReference type="Proteomes" id="UP000485058"/>
    </source>
</evidence>